<comment type="caution">
    <text evidence="1">The sequence shown here is derived from an EMBL/GenBank/DDBJ whole genome shotgun (WGS) entry which is preliminary data.</text>
</comment>
<organism evidence="1 2">
    <name type="scientific">Solihabitans fulvus</name>
    <dbReference type="NCBI Taxonomy" id="1892852"/>
    <lineage>
        <taxon>Bacteria</taxon>
        <taxon>Bacillati</taxon>
        <taxon>Actinomycetota</taxon>
        <taxon>Actinomycetes</taxon>
        <taxon>Pseudonocardiales</taxon>
        <taxon>Pseudonocardiaceae</taxon>
        <taxon>Solihabitans</taxon>
    </lineage>
</organism>
<sequence length="86" mass="9686">MVVKRMKPAQAMRLVHKAARRVGLNVVELRGRGKGSHRIYALVDSEGAEVGRFGLTSHARELSWAVLRNLEDGLARLFGEKWMEES</sequence>
<dbReference type="RefSeq" id="WP_149851753.1">
    <property type="nucleotide sequence ID" value="NZ_VUOB01000041.1"/>
</dbReference>
<evidence type="ECO:0000313" key="2">
    <source>
        <dbReference type="Proteomes" id="UP000323454"/>
    </source>
</evidence>
<evidence type="ECO:0000313" key="1">
    <source>
        <dbReference type="EMBL" id="KAA2258754.1"/>
    </source>
</evidence>
<proteinExistence type="predicted"/>
<reference evidence="1 2" key="2">
    <citation type="submission" date="2019-09" db="EMBL/GenBank/DDBJ databases">
        <authorList>
            <person name="Jin C."/>
        </authorList>
    </citation>
    <scope>NUCLEOTIDE SEQUENCE [LARGE SCALE GENOMIC DNA]</scope>
    <source>
        <strain evidence="1 2">AN110305</strain>
    </source>
</reference>
<dbReference type="Proteomes" id="UP000323454">
    <property type="component" value="Unassembled WGS sequence"/>
</dbReference>
<name>A0A5B2X685_9PSEU</name>
<gene>
    <name evidence="1" type="ORF">F0L68_23270</name>
</gene>
<protein>
    <submittedName>
        <fullName evidence="1">Uncharacterized protein</fullName>
    </submittedName>
</protein>
<keyword evidence="2" id="KW-1185">Reference proteome</keyword>
<reference evidence="1 2" key="1">
    <citation type="submission" date="2019-09" db="EMBL/GenBank/DDBJ databases">
        <title>Goodfellowia gen. nov., a new genus of the Pseudonocardineae related to Actinoalloteichus, containing Goodfellowia coeruleoviolacea gen. nov., comb. nov. gen. nov., comb. nov.</title>
        <authorList>
            <person name="Labeda D."/>
        </authorList>
    </citation>
    <scope>NUCLEOTIDE SEQUENCE [LARGE SCALE GENOMIC DNA]</scope>
    <source>
        <strain evidence="1 2">AN110305</strain>
    </source>
</reference>
<dbReference type="OrthoDB" id="5148416at2"/>
<accession>A0A5B2X685</accession>
<dbReference type="AlphaFoldDB" id="A0A5B2X685"/>
<dbReference type="EMBL" id="VUOB01000041">
    <property type="protein sequence ID" value="KAA2258754.1"/>
    <property type="molecule type" value="Genomic_DNA"/>
</dbReference>